<feature type="compositionally biased region" description="Low complexity" evidence="1">
    <location>
        <begin position="135"/>
        <end position="150"/>
    </location>
</feature>
<protein>
    <submittedName>
        <fullName evidence="2">Cytochrome P450 hydroxylase</fullName>
    </submittedName>
</protein>
<reference evidence="2" key="1">
    <citation type="submission" date="2020-02" db="EMBL/GenBank/DDBJ databases">
        <authorList>
            <person name="Meier V. D."/>
        </authorList>
    </citation>
    <scope>NUCLEOTIDE SEQUENCE</scope>
    <source>
        <strain evidence="2">AVDCRST_MAG66</strain>
    </source>
</reference>
<sequence length="395" mass="41312">GNRLAHVPAASHVPAPPAGRLPGAACRRGAAAQGPALQRADGVAGHPVRRGPRAAAGSATVLRPHPPGVPHHLGTGRAAEQTTAPGVDRDGSAGARRATAPVPAGLHGAEGTGAQTRHRADRARVVGRHARNGTACRPLPRVRAARAVPGDLPPARRPLGGPPLLPGRDPSPGAHVLQRGGQAGGRRAAGLLRPPRRRTRARAGTRTGRPTGRHGPDLARRSRARGDVAADRGTRDHRVHDRPRRRDAAGAPRAAGPGAVRPGRDRTRRRGAAALPVDRRQREPQGGDRRHPDRRDGDQGRRRGARTGLHGEPGHQGVRRPGHLRHPPGSCPPHRLRLRQAPVPRPEPGTPGTGDRSDRPVRADPHSPVGHPGRGAGPAPARSDPGHRRAAGRLV</sequence>
<evidence type="ECO:0000313" key="2">
    <source>
        <dbReference type="EMBL" id="CAA9447820.1"/>
    </source>
</evidence>
<feature type="compositionally biased region" description="Pro residues" evidence="1">
    <location>
        <begin position="151"/>
        <end position="165"/>
    </location>
</feature>
<feature type="region of interest" description="Disordered" evidence="1">
    <location>
        <begin position="1"/>
        <end position="395"/>
    </location>
</feature>
<feature type="compositionally biased region" description="Basic residues" evidence="1">
    <location>
        <begin position="116"/>
        <end position="131"/>
    </location>
</feature>
<gene>
    <name evidence="2" type="ORF">AVDCRST_MAG66-4853</name>
</gene>
<dbReference type="EMBL" id="CADCUS010000622">
    <property type="protein sequence ID" value="CAA9447820.1"/>
    <property type="molecule type" value="Genomic_DNA"/>
</dbReference>
<feature type="compositionally biased region" description="Basic and acidic residues" evidence="1">
    <location>
        <begin position="214"/>
        <end position="248"/>
    </location>
</feature>
<feature type="compositionally biased region" description="Basic and acidic residues" evidence="1">
    <location>
        <begin position="355"/>
        <end position="365"/>
    </location>
</feature>
<feature type="compositionally biased region" description="Low complexity" evidence="1">
    <location>
        <begin position="249"/>
        <end position="261"/>
    </location>
</feature>
<feature type="non-terminal residue" evidence="2">
    <location>
        <position position="1"/>
    </location>
</feature>
<accession>A0A6J4QVP3</accession>
<dbReference type="AlphaFoldDB" id="A0A6J4QVP3"/>
<feature type="compositionally biased region" description="Low complexity" evidence="1">
    <location>
        <begin position="20"/>
        <end position="36"/>
    </location>
</feature>
<name>A0A6J4QVP3_9PSEU</name>
<evidence type="ECO:0000256" key="1">
    <source>
        <dbReference type="SAM" id="MobiDB-lite"/>
    </source>
</evidence>
<feature type="non-terminal residue" evidence="2">
    <location>
        <position position="395"/>
    </location>
</feature>
<feature type="compositionally biased region" description="Basic and acidic residues" evidence="1">
    <location>
        <begin position="277"/>
        <end position="301"/>
    </location>
</feature>
<proteinExistence type="predicted"/>
<feature type="compositionally biased region" description="Basic residues" evidence="1">
    <location>
        <begin position="194"/>
        <end position="203"/>
    </location>
</feature>
<feature type="compositionally biased region" description="Low complexity" evidence="1">
    <location>
        <begin position="1"/>
        <end position="13"/>
    </location>
</feature>
<feature type="compositionally biased region" description="Basic residues" evidence="1">
    <location>
        <begin position="317"/>
        <end position="326"/>
    </location>
</feature>
<feature type="compositionally biased region" description="Low complexity" evidence="1">
    <location>
        <begin position="166"/>
        <end position="193"/>
    </location>
</feature>
<organism evidence="2">
    <name type="scientific">uncultured Pseudonocardia sp</name>
    <dbReference type="NCBI Taxonomy" id="211455"/>
    <lineage>
        <taxon>Bacteria</taxon>
        <taxon>Bacillati</taxon>
        <taxon>Actinomycetota</taxon>
        <taxon>Actinomycetes</taxon>
        <taxon>Pseudonocardiales</taxon>
        <taxon>Pseudonocardiaceae</taxon>
        <taxon>Pseudonocardia</taxon>
        <taxon>environmental samples</taxon>
    </lineage>
</organism>